<feature type="domain" description="DNA2/NAM7 helicase-like C-terminal" evidence="5">
    <location>
        <begin position="140"/>
        <end position="336"/>
    </location>
</feature>
<accession>A0A4Y1MQ38</accession>
<keyword evidence="2" id="KW-0378">Hydrolase</keyword>
<evidence type="ECO:0000256" key="4">
    <source>
        <dbReference type="ARBA" id="ARBA00022840"/>
    </source>
</evidence>
<organism evidence="6">
    <name type="scientific">Roseomonas mucosa</name>
    <dbReference type="NCBI Taxonomy" id="207340"/>
    <lineage>
        <taxon>Bacteria</taxon>
        <taxon>Pseudomonadati</taxon>
        <taxon>Pseudomonadota</taxon>
        <taxon>Alphaproteobacteria</taxon>
        <taxon>Acetobacterales</taxon>
        <taxon>Roseomonadaceae</taxon>
        <taxon>Roseomonas</taxon>
    </lineage>
</organism>
<dbReference type="Gene3D" id="3.40.50.300">
    <property type="entry name" value="P-loop containing nucleotide triphosphate hydrolases"/>
    <property type="match status" value="2"/>
</dbReference>
<dbReference type="CDD" id="cd18808">
    <property type="entry name" value="SF1_C_Upf1"/>
    <property type="match status" value="1"/>
</dbReference>
<protein>
    <submittedName>
        <fullName evidence="6">Nonsense-mediated mRNA decay trans-acting factor</fullName>
    </submittedName>
</protein>
<dbReference type="GO" id="GO:0043139">
    <property type="term" value="F:5'-3' DNA helicase activity"/>
    <property type="evidence" value="ECO:0007669"/>
    <property type="project" value="TreeGrafter"/>
</dbReference>
<keyword evidence="4" id="KW-0067">ATP-binding</keyword>
<dbReference type="EMBL" id="CP025185">
    <property type="protein sequence ID" value="AWV20122.1"/>
    <property type="molecule type" value="Genomic_DNA"/>
</dbReference>
<dbReference type="Pfam" id="PF13087">
    <property type="entry name" value="AAA_12"/>
    <property type="match status" value="1"/>
</dbReference>
<evidence type="ECO:0000256" key="3">
    <source>
        <dbReference type="ARBA" id="ARBA00022806"/>
    </source>
</evidence>
<dbReference type="PANTHER" id="PTHR43788:SF8">
    <property type="entry name" value="DNA-BINDING PROTEIN SMUBP-2"/>
    <property type="match status" value="1"/>
</dbReference>
<evidence type="ECO:0000259" key="5">
    <source>
        <dbReference type="Pfam" id="PF13087"/>
    </source>
</evidence>
<dbReference type="InterPro" id="IPR027417">
    <property type="entry name" value="P-loop_NTPase"/>
</dbReference>
<dbReference type="InterPro" id="IPR041679">
    <property type="entry name" value="DNA2/NAM7-like_C"/>
</dbReference>
<dbReference type="AlphaFoldDB" id="A0A4Y1MQ38"/>
<dbReference type="GO" id="GO:0016787">
    <property type="term" value="F:hydrolase activity"/>
    <property type="evidence" value="ECO:0007669"/>
    <property type="project" value="UniProtKB-KW"/>
</dbReference>
<reference evidence="6" key="1">
    <citation type="submission" date="2017-12" db="EMBL/GenBank/DDBJ databases">
        <authorList>
            <person name="Martens C."/>
            <person name="Dahlstrom E."/>
            <person name="Barbian K."/>
            <person name="Sykora L."/>
            <person name="Ricklefs S."/>
            <person name="Bruno D."/>
            <person name="Anzick I."/>
            <person name="Myles I."/>
            <person name="Datta S.K."/>
        </authorList>
    </citation>
    <scope>NUCLEOTIDE SEQUENCE</scope>
    <source>
        <strain evidence="6">AD2</strain>
        <plasmid evidence="6">p4-AD2</plasmid>
    </source>
</reference>
<geneLocation type="plasmid" evidence="6">
    <name>p4-AD2</name>
</geneLocation>
<dbReference type="InterPro" id="IPR050534">
    <property type="entry name" value="Coronavir_polyprotein_1ab"/>
</dbReference>
<keyword evidence="3" id="KW-0347">Helicase</keyword>
<evidence type="ECO:0000313" key="6">
    <source>
        <dbReference type="EMBL" id="AWV20122.1"/>
    </source>
</evidence>
<keyword evidence="1" id="KW-0547">Nucleotide-binding</keyword>
<keyword evidence="6" id="KW-0614">Plasmid</keyword>
<dbReference type="InterPro" id="IPR047187">
    <property type="entry name" value="SF1_C_Upf1"/>
</dbReference>
<dbReference type="GO" id="GO:0005524">
    <property type="term" value="F:ATP binding"/>
    <property type="evidence" value="ECO:0007669"/>
    <property type="project" value="UniProtKB-KW"/>
</dbReference>
<evidence type="ECO:0000256" key="1">
    <source>
        <dbReference type="ARBA" id="ARBA00022741"/>
    </source>
</evidence>
<evidence type="ECO:0000256" key="2">
    <source>
        <dbReference type="ARBA" id="ARBA00022801"/>
    </source>
</evidence>
<dbReference type="PANTHER" id="PTHR43788">
    <property type="entry name" value="DNA2/NAM7 HELICASE FAMILY MEMBER"/>
    <property type="match status" value="1"/>
</dbReference>
<proteinExistence type="predicted"/>
<dbReference type="CDD" id="cd17934">
    <property type="entry name" value="DEXXQc_Upf1-like"/>
    <property type="match status" value="1"/>
</dbReference>
<name>A0A4Y1MQ38_9PROT</name>
<dbReference type="SUPFAM" id="SSF52540">
    <property type="entry name" value="P-loop containing nucleoside triphosphate hydrolases"/>
    <property type="match status" value="1"/>
</dbReference>
<sequence>MILDAIGRGLRVGVSALSHKAIVNLLRGVEAAAREAGVTIRGYKKSDPGNPENHVAGTMITDIFDNAVPADFQLIAGTAWLFAREENEGLVDLLFVDEAGQVSLANLVATGTAARSIVLVGDQMQLGQPIQGSHPGESGQSVLEYLLQGAAVVPPERGLFLGESYRMHPALCAWVSEAIYDGSLTAHASCDRQELLLGDGCHPALVPHGLKFREVAHEGCSQRSDEEVAEVAAIWHDLMRQRWRDRQGREQPITAKDVLVVAPWNVQVNALRAALPPEARVGTVDRFQGQEAAVVLVSMATSAAGDIPRGISFLFSRERLNVAVSRAHCLAVVLASPRLLEVPCATVEDLRLVNTLCHVHAAGQ</sequence>
<gene>
    <name evidence="6" type="ORF">RADP37_05429</name>
</gene>